<dbReference type="Pfam" id="PF04577">
    <property type="entry name" value="Glyco_transf_61"/>
    <property type="match status" value="1"/>
</dbReference>
<dbReference type="GO" id="GO:0016763">
    <property type="term" value="F:pentosyltransferase activity"/>
    <property type="evidence" value="ECO:0007669"/>
    <property type="project" value="UniProtKB-ARBA"/>
</dbReference>
<keyword evidence="4" id="KW-0325">Glycoprotein</keyword>
<keyword evidence="2" id="KW-0328">Glycosyltransferase</keyword>
<dbReference type="Proteomes" id="UP001154282">
    <property type="component" value="Unassembled WGS sequence"/>
</dbReference>
<dbReference type="AlphaFoldDB" id="A0AAV0QNA6"/>
<evidence type="ECO:0000256" key="2">
    <source>
        <dbReference type="ARBA" id="ARBA00022676"/>
    </source>
</evidence>
<dbReference type="PANTHER" id="PTHR20961:SF5">
    <property type="entry name" value="GLYCOSYLTRANSFERASE-RELATED"/>
    <property type="match status" value="1"/>
</dbReference>
<evidence type="ECO:0000256" key="3">
    <source>
        <dbReference type="ARBA" id="ARBA00022679"/>
    </source>
</evidence>
<name>A0AAV0QNA6_9ROSI</name>
<comment type="caution">
    <text evidence="6">The sequence shown here is derived from an EMBL/GenBank/DDBJ whole genome shotgun (WGS) entry which is preliminary data.</text>
</comment>
<organism evidence="6 7">
    <name type="scientific">Linum tenue</name>
    <dbReference type="NCBI Taxonomy" id="586396"/>
    <lineage>
        <taxon>Eukaryota</taxon>
        <taxon>Viridiplantae</taxon>
        <taxon>Streptophyta</taxon>
        <taxon>Embryophyta</taxon>
        <taxon>Tracheophyta</taxon>
        <taxon>Spermatophyta</taxon>
        <taxon>Magnoliopsida</taxon>
        <taxon>eudicotyledons</taxon>
        <taxon>Gunneridae</taxon>
        <taxon>Pentapetalae</taxon>
        <taxon>rosids</taxon>
        <taxon>fabids</taxon>
        <taxon>Malpighiales</taxon>
        <taxon>Linaceae</taxon>
        <taxon>Linum</taxon>
    </lineage>
</organism>
<proteinExistence type="predicted"/>
<sequence>MESAAGKSMMKGEVSFQVNFCRYNVVNIDDEQKSGRETHCFSSLTLGLKGRGQTELSINSSESNYTMRDFQQFLKTAYNLKKTTAINLQGAAQKPSARPRLLIISRMYTRTFTNVDEIAKTCRDELRYEVAVAEPCEDTSRYARVVNSCDVMVGVHGAGLTNMVFLPDKAVVLGAGRERDGRLNHRRWDVRIGRRGAA</sequence>
<dbReference type="GO" id="GO:0000139">
    <property type="term" value="C:Golgi membrane"/>
    <property type="evidence" value="ECO:0007669"/>
    <property type="project" value="UniProtKB-SubCell"/>
</dbReference>
<keyword evidence="3" id="KW-0808">Transferase</keyword>
<dbReference type="PANTHER" id="PTHR20961">
    <property type="entry name" value="GLYCOSYLTRANSFERASE"/>
    <property type="match status" value="1"/>
</dbReference>
<gene>
    <name evidence="6" type="ORF">LITE_LOCUS43943</name>
</gene>
<comment type="subcellular location">
    <subcellularLocation>
        <location evidence="1">Golgi apparatus membrane</location>
        <topology evidence="1">Single-pass type II membrane protein</topology>
    </subcellularLocation>
</comment>
<protein>
    <recommendedName>
        <fullName evidence="5">Glycosyltransferase 61 catalytic domain-containing protein</fullName>
    </recommendedName>
</protein>
<accession>A0AAV0QNA6</accession>
<evidence type="ECO:0000259" key="5">
    <source>
        <dbReference type="Pfam" id="PF04577"/>
    </source>
</evidence>
<feature type="domain" description="Glycosyltransferase 61 catalytic" evidence="5">
    <location>
        <begin position="67"/>
        <end position="173"/>
    </location>
</feature>
<dbReference type="InterPro" id="IPR049625">
    <property type="entry name" value="Glyco_transf_61_cat"/>
</dbReference>
<reference evidence="6" key="1">
    <citation type="submission" date="2022-08" db="EMBL/GenBank/DDBJ databases">
        <authorList>
            <person name="Gutierrez-Valencia J."/>
        </authorList>
    </citation>
    <scope>NUCLEOTIDE SEQUENCE</scope>
</reference>
<evidence type="ECO:0000256" key="4">
    <source>
        <dbReference type="ARBA" id="ARBA00023180"/>
    </source>
</evidence>
<dbReference type="InterPro" id="IPR007657">
    <property type="entry name" value="Glycosyltransferase_61"/>
</dbReference>
<evidence type="ECO:0000313" key="7">
    <source>
        <dbReference type="Proteomes" id="UP001154282"/>
    </source>
</evidence>
<keyword evidence="7" id="KW-1185">Reference proteome</keyword>
<dbReference type="EMBL" id="CAMGYJ010000010">
    <property type="protein sequence ID" value="CAI0546376.1"/>
    <property type="molecule type" value="Genomic_DNA"/>
</dbReference>
<evidence type="ECO:0000313" key="6">
    <source>
        <dbReference type="EMBL" id="CAI0546376.1"/>
    </source>
</evidence>
<evidence type="ECO:0000256" key="1">
    <source>
        <dbReference type="ARBA" id="ARBA00004323"/>
    </source>
</evidence>